<protein>
    <submittedName>
        <fullName evidence="1">WbqC family protein</fullName>
    </submittedName>
</protein>
<sequence length="239" mass="28382">MIISAHQPAYNPWLGFLHKILLSDTFVVMDDVQFEKNSYINRNKILQNDNEIMLTIPVKTKDYKDKTLQEIEVLDDRWQIKHLKSIEQSYRKSKYFDIVFENLKTIYELKSKFLVDYTNSYLELLVNYLQIDTKIVLASDLKIRAKKLDYVIELTQRVGGNIFIFGSQGKDYADVGYIKEQNIIPYFQSYTHPIYKQESKNFHPFMGALDLLFNEERDNIKDIILNNNIQKDVLRKLYV</sequence>
<reference evidence="1 2" key="1">
    <citation type="journal article" date="2017" name="Environ. Sci. Technol.">
        <title>Organohalide Respiration with Chlorinated Ethenes under Low pH Conditions.</title>
        <authorList>
            <person name="Yang Y."/>
            <person name="Capiro N.L."/>
            <person name="Marcet T.F."/>
            <person name="Yan J."/>
            <person name="Pennell K.D."/>
            <person name="Loffler F.E."/>
        </authorList>
    </citation>
    <scope>NUCLEOTIDE SEQUENCE [LARGE SCALE GENOMIC DNA]</scope>
    <source>
        <strain evidence="1 2">ACSDCE</strain>
    </source>
</reference>
<name>A0A6G9VSS3_9BACT</name>
<dbReference type="InterPro" id="IPR014985">
    <property type="entry name" value="WbqC"/>
</dbReference>
<dbReference type="Proteomes" id="UP000502831">
    <property type="component" value="Chromosome"/>
</dbReference>
<dbReference type="Pfam" id="PF08889">
    <property type="entry name" value="WbqC"/>
    <property type="match status" value="1"/>
</dbReference>
<accession>A0A6G9VSS3</accession>
<dbReference type="RefSeq" id="WP_167749830.1">
    <property type="nucleotide sequence ID" value="NZ_CP039734.2"/>
</dbReference>
<evidence type="ECO:0000313" key="1">
    <source>
        <dbReference type="EMBL" id="QIR75954.1"/>
    </source>
</evidence>
<dbReference type="EMBL" id="CP039734">
    <property type="protein sequence ID" value="QIR75954.1"/>
    <property type="molecule type" value="Genomic_DNA"/>
</dbReference>
<proteinExistence type="predicted"/>
<gene>
    <name evidence="1" type="ORF">FA584_06915</name>
</gene>
<evidence type="ECO:0000313" key="2">
    <source>
        <dbReference type="Proteomes" id="UP000502831"/>
    </source>
</evidence>
<dbReference type="AlphaFoldDB" id="A0A6G9VSS3"/>
<organism evidence="1 2">
    <name type="scientific">Sulfurospirillum diekertiae</name>
    <dbReference type="NCBI Taxonomy" id="1854492"/>
    <lineage>
        <taxon>Bacteria</taxon>
        <taxon>Pseudomonadati</taxon>
        <taxon>Campylobacterota</taxon>
        <taxon>Epsilonproteobacteria</taxon>
        <taxon>Campylobacterales</taxon>
        <taxon>Sulfurospirillaceae</taxon>
        <taxon>Sulfurospirillum</taxon>
    </lineage>
</organism>